<gene>
    <name evidence="6" type="ORF">HLPCO_000306</name>
</gene>
<dbReference type="RefSeq" id="WP_008826255.1">
    <property type="nucleotide sequence ID" value="NZ_AFNU02000001.1"/>
</dbReference>
<dbReference type="PANTHER" id="PTHR44757:SF2">
    <property type="entry name" value="BIOFILM ARCHITECTURE MAINTENANCE PROTEIN MBAA"/>
    <property type="match status" value="1"/>
</dbReference>
<dbReference type="eggNOG" id="COG5001">
    <property type="taxonomic scope" value="Bacteria"/>
</dbReference>
<dbReference type="SMART" id="SM00091">
    <property type="entry name" value="PAS"/>
    <property type="match status" value="2"/>
</dbReference>
<dbReference type="PROSITE" id="PS50883">
    <property type="entry name" value="EAL"/>
    <property type="match status" value="1"/>
</dbReference>
<dbReference type="EMBL" id="AFNU02000001">
    <property type="protein sequence ID" value="ERJ13640.1"/>
    <property type="molecule type" value="Genomic_DNA"/>
</dbReference>
<dbReference type="AlphaFoldDB" id="U2FLL6"/>
<comment type="caution">
    <text evidence="6">The sequence shown here is derived from an EMBL/GenBank/DDBJ whole genome shotgun (WGS) entry which is preliminary data.</text>
</comment>
<dbReference type="CDD" id="cd01949">
    <property type="entry name" value="GGDEF"/>
    <property type="match status" value="1"/>
</dbReference>
<sequence>MQHRKHSISRQYIKSALIFALLLIVTIVVQFMYGRTQTKINQTFFNDNDITVALNELEKINVELDRNFTLYIETSDQNYLDQYKKLLNTYKGSRERDYDFNVFLKNTHTPFETIYVNEVADYQHFFNENNKYLGFFPVKNLVGNQNDLIEKQQLILSNHRNGNQEHFEYESLLNEYYELNSQFNRNLVQSKGNLNDTSYELITTFSNTARITYILTGLSIVIIVLYSGYIIFNTYLKVLKPLKEGCTVVEAIKNGDENSRWTYRHNNEIKNLVNSFNNYVDYSQVSLKLVKEEFVKNKLSTDIGEINFIEFSNDFSYITINYSSKFIADNNINYQIKTYLVDDYMELIDPSDRTRFRDLFESLKTNDIKEQINVEYRIKYPNSQHKHWVSCRISPKQSDANNILGIQIDITKIKEIQHDLKESEERYRVIIENSSDIISRINHLGQLEYVSNSYCNLFGKSKNELIGKKIFDVTDTNTYEETDWINKLTRPPYQFTQEELVSTNNGYKYIEWINNSILNKNGKLDYIISIGRDITEFKHVQLKLKDREEQYRIIVENTNDLIIKVNKLGNIMYANNAYCQLFDKELDGLVDRSIYDFPAHSSNWFERIFEEPYQFDETVLIDTSNGKRWIRWQNKGILNSNGSLEYVVSIGHDITEYKKHHEMLKHIAIHDQLTGLLNRRGLFEKLDSLQKSSKLALFFIDIDNFKSINDFYSHELGDQLIIKIAERLSKLEEEGCIISRLSGDEFVLIHPNYHSEEQIITIKNEIQQTIASKFVVNEHEIYITASIGLSLYPDDTDDLYKLLSYADLAMYESKNTTKNNCFRFTKDIYTTMNQRFELINDLKVAIENREFKLVYQPILDLNSKHVEYIEALVRWDHKDKGLISPGQFLKIAEDIGVMTEIDSIVIDKSLSEFKELKESIQNTKRVVITINISPMKLLHNSFIAELTSKINEYNIDSNEVCIEINENTFMNNIEECAKQISELRKLGVQVALDDFGREYSSLSILDRVEFDIIKLDGLFVQNVKNERNRRIIKMLVDNSETFGEKVIVEGIETEEHDFQLRQLSCKLGQGFYYARPTTIDHVRKIILNHVQIKNTPNI</sequence>
<dbReference type="Pfam" id="PF00990">
    <property type="entry name" value="GGDEF"/>
    <property type="match status" value="1"/>
</dbReference>
<dbReference type="InterPro" id="IPR001633">
    <property type="entry name" value="EAL_dom"/>
</dbReference>
<dbReference type="InterPro" id="IPR001610">
    <property type="entry name" value="PAC"/>
</dbReference>
<dbReference type="Pfam" id="PF13426">
    <property type="entry name" value="PAS_9"/>
    <property type="match status" value="1"/>
</dbReference>
<dbReference type="STRING" id="1033810.HLPCO_000306"/>
<feature type="domain" description="EAL" evidence="4">
    <location>
        <begin position="835"/>
        <end position="1090"/>
    </location>
</feature>
<dbReference type="InterPro" id="IPR000700">
    <property type="entry name" value="PAS-assoc_C"/>
</dbReference>
<dbReference type="Gene3D" id="3.30.450.20">
    <property type="entry name" value="PAS domain"/>
    <property type="match status" value="3"/>
</dbReference>
<dbReference type="SMART" id="SM00052">
    <property type="entry name" value="EAL"/>
    <property type="match status" value="1"/>
</dbReference>
<dbReference type="NCBIfam" id="TIGR00229">
    <property type="entry name" value="sensory_box"/>
    <property type="match status" value="2"/>
</dbReference>
<dbReference type="Pfam" id="PF00989">
    <property type="entry name" value="PAS"/>
    <property type="match status" value="2"/>
</dbReference>
<dbReference type="InterPro" id="IPR029787">
    <property type="entry name" value="Nucleotide_cyclase"/>
</dbReference>
<dbReference type="InParanoid" id="U2FLL6"/>
<feature type="domain" description="PAS" evidence="2">
    <location>
        <begin position="547"/>
        <end position="597"/>
    </location>
</feature>
<feature type="transmembrane region" description="Helical" evidence="1">
    <location>
        <begin position="12"/>
        <end position="33"/>
    </location>
</feature>
<evidence type="ECO:0000313" key="6">
    <source>
        <dbReference type="EMBL" id="ERJ13640.1"/>
    </source>
</evidence>
<dbReference type="PROSITE" id="PS50887">
    <property type="entry name" value="GGDEF"/>
    <property type="match status" value="1"/>
</dbReference>
<keyword evidence="1" id="KW-0812">Transmembrane</keyword>
<evidence type="ECO:0000256" key="1">
    <source>
        <dbReference type="SAM" id="Phobius"/>
    </source>
</evidence>
<dbReference type="Gene3D" id="6.10.340.10">
    <property type="match status" value="1"/>
</dbReference>
<dbReference type="GO" id="GO:0006355">
    <property type="term" value="P:regulation of DNA-templated transcription"/>
    <property type="evidence" value="ECO:0007669"/>
    <property type="project" value="InterPro"/>
</dbReference>
<protein>
    <submittedName>
        <fullName evidence="6">Sensor diguanylate cyclase-phosphodiesterase CHASE4 protein</fullName>
    </submittedName>
</protein>
<evidence type="ECO:0000259" key="5">
    <source>
        <dbReference type="PROSITE" id="PS50887"/>
    </source>
</evidence>
<dbReference type="OrthoDB" id="425396at2"/>
<dbReference type="PROSITE" id="PS50113">
    <property type="entry name" value="PAC"/>
    <property type="match status" value="2"/>
</dbReference>
<dbReference type="SMART" id="SM00267">
    <property type="entry name" value="GGDEF"/>
    <property type="match status" value="1"/>
</dbReference>
<feature type="domain" description="PAC" evidence="3">
    <location>
        <begin position="494"/>
        <end position="546"/>
    </location>
</feature>
<dbReference type="SUPFAM" id="SSF55073">
    <property type="entry name" value="Nucleotide cyclase"/>
    <property type="match status" value="1"/>
</dbReference>
<dbReference type="InterPro" id="IPR052155">
    <property type="entry name" value="Biofilm_reg_signaling"/>
</dbReference>
<organism evidence="6 7">
    <name type="scientific">Haloplasma contractile SSD-17B</name>
    <dbReference type="NCBI Taxonomy" id="1033810"/>
    <lineage>
        <taxon>Bacteria</taxon>
        <taxon>Bacillati</taxon>
        <taxon>Mycoplasmatota</taxon>
        <taxon>Mollicutes</taxon>
        <taxon>Haloplasmatales</taxon>
        <taxon>Haloplasmataceae</taxon>
        <taxon>Haloplasma</taxon>
    </lineage>
</organism>
<keyword evidence="7" id="KW-1185">Reference proteome</keyword>
<dbReference type="SMART" id="SM00086">
    <property type="entry name" value="PAC"/>
    <property type="match status" value="3"/>
</dbReference>
<evidence type="ECO:0000313" key="7">
    <source>
        <dbReference type="Proteomes" id="UP000005707"/>
    </source>
</evidence>
<dbReference type="Pfam" id="PF00563">
    <property type="entry name" value="EAL"/>
    <property type="match status" value="1"/>
</dbReference>
<dbReference type="CDD" id="cd01948">
    <property type="entry name" value="EAL"/>
    <property type="match status" value="1"/>
</dbReference>
<dbReference type="InterPro" id="IPR013767">
    <property type="entry name" value="PAS_fold"/>
</dbReference>
<dbReference type="SUPFAM" id="SSF55785">
    <property type="entry name" value="PYP-like sensor domain (PAS domain)"/>
    <property type="match status" value="3"/>
</dbReference>
<reference evidence="6 7" key="1">
    <citation type="journal article" date="2011" name="J. Bacteriol.">
        <title>Genome sequence of Haloplasma contractile, an unusual contractile bacterium from a deep-sea anoxic brine lake.</title>
        <authorList>
            <person name="Antunes A."/>
            <person name="Alam I."/>
            <person name="El Dorry H."/>
            <person name="Siam R."/>
            <person name="Robertson A."/>
            <person name="Bajic V.B."/>
            <person name="Stingl U."/>
        </authorList>
    </citation>
    <scope>NUCLEOTIDE SEQUENCE [LARGE SCALE GENOMIC DNA]</scope>
    <source>
        <strain evidence="6 7">SSD-17B</strain>
    </source>
</reference>
<evidence type="ECO:0000259" key="3">
    <source>
        <dbReference type="PROSITE" id="PS50113"/>
    </source>
</evidence>
<dbReference type="PROSITE" id="PS50112">
    <property type="entry name" value="PAS"/>
    <property type="match status" value="2"/>
</dbReference>
<keyword evidence="1" id="KW-1133">Transmembrane helix</keyword>
<feature type="domain" description="PAC" evidence="3">
    <location>
        <begin position="614"/>
        <end position="666"/>
    </location>
</feature>
<proteinExistence type="predicted"/>
<dbReference type="InterPro" id="IPR043128">
    <property type="entry name" value="Rev_trsase/Diguanyl_cyclase"/>
</dbReference>
<dbReference type="Gene3D" id="3.30.70.270">
    <property type="match status" value="1"/>
</dbReference>
<dbReference type="SUPFAM" id="SSF141868">
    <property type="entry name" value="EAL domain-like"/>
    <property type="match status" value="1"/>
</dbReference>
<feature type="domain" description="PAS" evidence="2">
    <location>
        <begin position="423"/>
        <end position="481"/>
    </location>
</feature>
<dbReference type="InterPro" id="IPR035965">
    <property type="entry name" value="PAS-like_dom_sf"/>
</dbReference>
<keyword evidence="1" id="KW-0472">Membrane</keyword>
<feature type="domain" description="GGDEF" evidence="5">
    <location>
        <begin position="693"/>
        <end position="826"/>
    </location>
</feature>
<dbReference type="InterPro" id="IPR000014">
    <property type="entry name" value="PAS"/>
</dbReference>
<dbReference type="InterPro" id="IPR000160">
    <property type="entry name" value="GGDEF_dom"/>
</dbReference>
<evidence type="ECO:0000259" key="4">
    <source>
        <dbReference type="PROSITE" id="PS50883"/>
    </source>
</evidence>
<dbReference type="PANTHER" id="PTHR44757">
    <property type="entry name" value="DIGUANYLATE CYCLASE DGCP"/>
    <property type="match status" value="1"/>
</dbReference>
<accession>U2FLL6</accession>
<dbReference type="InterPro" id="IPR035919">
    <property type="entry name" value="EAL_sf"/>
</dbReference>
<dbReference type="Proteomes" id="UP000005707">
    <property type="component" value="Unassembled WGS sequence"/>
</dbReference>
<reference evidence="6 7" key="2">
    <citation type="journal article" date="2013" name="PLoS ONE">
        <title>INDIGO - INtegrated Data Warehouse of MIcrobial GenOmes with Examples from the Red Sea Extremophiles.</title>
        <authorList>
            <person name="Alam I."/>
            <person name="Antunes A."/>
            <person name="Kamau A.A."/>
            <person name="Ba Alawi W."/>
            <person name="Kalkatawi M."/>
            <person name="Stingl U."/>
            <person name="Bajic V.B."/>
        </authorList>
    </citation>
    <scope>NUCLEOTIDE SEQUENCE [LARGE SCALE GENOMIC DNA]</scope>
    <source>
        <strain evidence="6 7">SSD-17B</strain>
    </source>
</reference>
<dbReference type="CDD" id="cd00130">
    <property type="entry name" value="PAS"/>
    <property type="match status" value="2"/>
</dbReference>
<feature type="transmembrane region" description="Helical" evidence="1">
    <location>
        <begin position="211"/>
        <end position="232"/>
    </location>
</feature>
<dbReference type="NCBIfam" id="TIGR00254">
    <property type="entry name" value="GGDEF"/>
    <property type="match status" value="1"/>
</dbReference>
<name>U2FLL6_9MOLU</name>
<evidence type="ECO:0000259" key="2">
    <source>
        <dbReference type="PROSITE" id="PS50112"/>
    </source>
</evidence>
<dbReference type="Gene3D" id="3.20.20.450">
    <property type="entry name" value="EAL domain"/>
    <property type="match status" value="1"/>
</dbReference>